<comment type="catalytic activity">
    <reaction evidence="7">
        <text>an alkanesulfonate + FMNH2 + O2 = an aldehyde + FMN + sulfite + H2O + 2 H(+)</text>
        <dbReference type="Rhea" id="RHEA:23064"/>
        <dbReference type="ChEBI" id="CHEBI:15377"/>
        <dbReference type="ChEBI" id="CHEBI:15378"/>
        <dbReference type="ChEBI" id="CHEBI:15379"/>
        <dbReference type="ChEBI" id="CHEBI:17359"/>
        <dbReference type="ChEBI" id="CHEBI:17478"/>
        <dbReference type="ChEBI" id="CHEBI:57618"/>
        <dbReference type="ChEBI" id="CHEBI:58210"/>
        <dbReference type="ChEBI" id="CHEBI:134249"/>
        <dbReference type="EC" id="1.14.14.5"/>
    </reaction>
</comment>
<dbReference type="InterPro" id="IPR019911">
    <property type="entry name" value="Alkanesulphonate_mOase_FMN-dep"/>
</dbReference>
<evidence type="ECO:0000256" key="1">
    <source>
        <dbReference type="ARBA" id="ARBA00007044"/>
    </source>
</evidence>
<keyword evidence="4 7" id="KW-0288">FMN</keyword>
<keyword evidence="3 7" id="KW-0285">Flavoprotein</keyword>
<dbReference type="GO" id="GO:0008726">
    <property type="term" value="F:alkanesulfonate monooxygenase activity"/>
    <property type="evidence" value="ECO:0007669"/>
    <property type="project" value="UniProtKB-UniRule"/>
</dbReference>
<proteinExistence type="inferred from homology"/>
<dbReference type="EC" id="1.14.14.5" evidence="2 7"/>
<dbReference type="InterPro" id="IPR011251">
    <property type="entry name" value="Luciferase-like_dom"/>
</dbReference>
<evidence type="ECO:0000256" key="7">
    <source>
        <dbReference type="HAMAP-Rule" id="MF_01229"/>
    </source>
</evidence>
<dbReference type="InterPro" id="IPR050172">
    <property type="entry name" value="SsuD_RutA_monooxygenase"/>
</dbReference>
<dbReference type="HAMAP" id="MF_01229">
    <property type="entry name" value="Alkanesulf_monooxygen"/>
    <property type="match status" value="1"/>
</dbReference>
<reference evidence="9 10" key="1">
    <citation type="submission" date="2016-10" db="EMBL/GenBank/DDBJ databases">
        <authorList>
            <person name="de Groot N.N."/>
        </authorList>
    </citation>
    <scope>NUCLEOTIDE SEQUENCE [LARGE SCALE GENOMIC DNA]</scope>
    <source>
        <strain evidence="9 10">DSM 28129</strain>
    </source>
</reference>
<dbReference type="OrthoDB" id="9814695at2"/>
<dbReference type="GO" id="GO:0046306">
    <property type="term" value="P:alkanesulfonate catabolic process"/>
    <property type="evidence" value="ECO:0007669"/>
    <property type="project" value="TreeGrafter"/>
</dbReference>
<dbReference type="Gene3D" id="3.20.20.30">
    <property type="entry name" value="Luciferase-like domain"/>
    <property type="match status" value="1"/>
</dbReference>
<dbReference type="AlphaFoldDB" id="A0A1G7V0A2"/>
<dbReference type="Proteomes" id="UP000198972">
    <property type="component" value="Unassembled WGS sequence"/>
</dbReference>
<comment type="similarity">
    <text evidence="1 7">Belongs to the SsuD family.</text>
</comment>
<sequence length="381" mass="41813">MKVFWFIPTHGDGRYLGTSEGARTVDLQYMQQIAVAADRLGYEGVLIPTGTSCEDPWVVASALVPATERLKFLVALRPGLTSPTLAARMASTLDRISGGRLLLNVVAGGDPVELAGDGLFLNHTSRYELTSEFLEVWRREVSGENVDFNGKHIRVEGGHILYPSIQQPHPPLWFGGSSAAGHKVAAEHAEVYLTWGEPPAEIAKKIAEMRQLAEQQGRQIKFGIRLHVIVRETEEEAWEAANHLIRHLDDETIAAAQKIFNRFDSVGQKRMATLHSGSRDNLEISPNLWAGIGLVRGGAGTALVGSPEIVTERMKEYADLGIETFIFSGYPHLEEAYRVADLLFPLLPLDERIETVGPTSISPFGEIIANNVRPTPKASAH</sequence>
<evidence type="ECO:0000256" key="3">
    <source>
        <dbReference type="ARBA" id="ARBA00022630"/>
    </source>
</evidence>
<dbReference type="Pfam" id="PF00296">
    <property type="entry name" value="Bac_luciferase"/>
    <property type="match status" value="1"/>
</dbReference>
<dbReference type="PANTHER" id="PTHR42847:SF4">
    <property type="entry name" value="ALKANESULFONATE MONOOXYGENASE-RELATED"/>
    <property type="match status" value="1"/>
</dbReference>
<dbReference type="RefSeq" id="WP_091236471.1">
    <property type="nucleotide sequence ID" value="NZ_FNBG01000055.1"/>
</dbReference>
<accession>A0A1G7V0A2</accession>
<dbReference type="NCBIfam" id="NF001939">
    <property type="entry name" value="PRK00719.1"/>
    <property type="match status" value="1"/>
</dbReference>
<evidence type="ECO:0000259" key="8">
    <source>
        <dbReference type="Pfam" id="PF00296"/>
    </source>
</evidence>
<evidence type="ECO:0000256" key="5">
    <source>
        <dbReference type="ARBA" id="ARBA00023002"/>
    </source>
</evidence>
<dbReference type="SUPFAM" id="SSF51679">
    <property type="entry name" value="Bacterial luciferase-like"/>
    <property type="match status" value="1"/>
</dbReference>
<keyword evidence="10" id="KW-1185">Reference proteome</keyword>
<dbReference type="InterPro" id="IPR036661">
    <property type="entry name" value="Luciferase-like_sf"/>
</dbReference>
<evidence type="ECO:0000256" key="6">
    <source>
        <dbReference type="ARBA" id="ARBA00023033"/>
    </source>
</evidence>
<gene>
    <name evidence="7" type="primary">ssuD</name>
    <name evidence="9" type="ORF">SAMN04488542_1553</name>
</gene>
<evidence type="ECO:0000256" key="2">
    <source>
        <dbReference type="ARBA" id="ARBA00012113"/>
    </source>
</evidence>
<feature type="domain" description="Luciferase-like" evidence="8">
    <location>
        <begin position="1"/>
        <end position="323"/>
    </location>
</feature>
<keyword evidence="5 7" id="KW-0560">Oxidoreductase</keyword>
<evidence type="ECO:0000313" key="10">
    <source>
        <dbReference type="Proteomes" id="UP000198972"/>
    </source>
</evidence>
<name>A0A1G7V0A2_9BACL</name>
<evidence type="ECO:0000256" key="4">
    <source>
        <dbReference type="ARBA" id="ARBA00022643"/>
    </source>
</evidence>
<dbReference type="PANTHER" id="PTHR42847">
    <property type="entry name" value="ALKANESULFONATE MONOOXYGENASE"/>
    <property type="match status" value="1"/>
</dbReference>
<dbReference type="CDD" id="cd01094">
    <property type="entry name" value="Alkanesulfonate_monoxygenase"/>
    <property type="match status" value="1"/>
</dbReference>
<protein>
    <recommendedName>
        <fullName evidence="2 7">Alkanesulfonate monooxygenase</fullName>
        <ecNumber evidence="2 7">1.14.14.5</ecNumber>
    </recommendedName>
    <alternativeName>
        <fullName evidence="7">FMNH2-dependent aliphatic sulfonate monooxygenase</fullName>
    </alternativeName>
</protein>
<comment type="function">
    <text evidence="7">Catalyzes the desulfonation of aliphatic sulfonates.</text>
</comment>
<organism evidence="9 10">
    <name type="scientific">Fontibacillus panacisegetis</name>
    <dbReference type="NCBI Taxonomy" id="670482"/>
    <lineage>
        <taxon>Bacteria</taxon>
        <taxon>Bacillati</taxon>
        <taxon>Bacillota</taxon>
        <taxon>Bacilli</taxon>
        <taxon>Bacillales</taxon>
        <taxon>Paenibacillaceae</taxon>
        <taxon>Fontibacillus</taxon>
    </lineage>
</organism>
<dbReference type="EMBL" id="FNBG01000055">
    <property type="protein sequence ID" value="SDG53262.1"/>
    <property type="molecule type" value="Genomic_DNA"/>
</dbReference>
<dbReference type="STRING" id="670482.SAMN04488542_1553"/>
<dbReference type="NCBIfam" id="TIGR03565">
    <property type="entry name" value="alk_sulf_monoox"/>
    <property type="match status" value="1"/>
</dbReference>
<keyword evidence="6 7" id="KW-0503">Monooxygenase</keyword>
<evidence type="ECO:0000313" key="9">
    <source>
        <dbReference type="EMBL" id="SDG53262.1"/>
    </source>
</evidence>